<keyword evidence="1" id="KW-0812">Transmembrane</keyword>
<gene>
    <name evidence="2" type="ORF">COW81_02270</name>
</gene>
<proteinExistence type="predicted"/>
<dbReference type="EMBL" id="PCTT01000028">
    <property type="protein sequence ID" value="PIP87057.1"/>
    <property type="molecule type" value="Genomic_DNA"/>
</dbReference>
<feature type="transmembrane region" description="Helical" evidence="1">
    <location>
        <begin position="36"/>
        <end position="57"/>
    </location>
</feature>
<evidence type="ECO:0000313" key="2">
    <source>
        <dbReference type="EMBL" id="PIP87057.1"/>
    </source>
</evidence>
<keyword evidence="1" id="KW-0472">Membrane</keyword>
<reference evidence="2 3" key="1">
    <citation type="submission" date="2017-09" db="EMBL/GenBank/DDBJ databases">
        <title>Depth-based differentiation of microbial function through sediment-hosted aquifers and enrichment of novel symbionts in the deep terrestrial subsurface.</title>
        <authorList>
            <person name="Probst A.J."/>
            <person name="Ladd B."/>
            <person name="Jarett J.K."/>
            <person name="Geller-Mcgrath D.E."/>
            <person name="Sieber C.M."/>
            <person name="Emerson J.B."/>
            <person name="Anantharaman K."/>
            <person name="Thomas B.C."/>
            <person name="Malmstrom R."/>
            <person name="Stieglmeier M."/>
            <person name="Klingl A."/>
            <person name="Woyke T."/>
            <person name="Ryan C.M."/>
            <person name="Banfield J.F."/>
        </authorList>
    </citation>
    <scope>NUCLEOTIDE SEQUENCE [LARGE SCALE GENOMIC DNA]</scope>
    <source>
        <strain evidence="2">CG22_combo_CG10-13_8_21_14_all_36_13</strain>
    </source>
</reference>
<sequence>MDPDLEIARTVKENRRLIEENNKMLKKISRYMVANVWIKVAYWVIILGSAFGVYYLIQPYLDAIKDGVGQAQEVGTSVKEATTLSGVLDSFKDILK</sequence>
<organism evidence="2 3">
    <name type="scientific">Candidatus Campbellbacteria bacterium CG22_combo_CG10-13_8_21_14_all_36_13</name>
    <dbReference type="NCBI Taxonomy" id="1974529"/>
    <lineage>
        <taxon>Bacteria</taxon>
        <taxon>Candidatus Campbelliibacteriota</taxon>
    </lineage>
</organism>
<protein>
    <submittedName>
        <fullName evidence="2">Uncharacterized protein</fullName>
    </submittedName>
</protein>
<name>A0A2H0DY15_9BACT</name>
<keyword evidence="1" id="KW-1133">Transmembrane helix</keyword>
<evidence type="ECO:0000256" key="1">
    <source>
        <dbReference type="SAM" id="Phobius"/>
    </source>
</evidence>
<accession>A0A2H0DY15</accession>
<comment type="caution">
    <text evidence="2">The sequence shown here is derived from an EMBL/GenBank/DDBJ whole genome shotgun (WGS) entry which is preliminary data.</text>
</comment>
<dbReference type="AlphaFoldDB" id="A0A2H0DY15"/>
<dbReference type="Proteomes" id="UP000231143">
    <property type="component" value="Unassembled WGS sequence"/>
</dbReference>
<evidence type="ECO:0000313" key="3">
    <source>
        <dbReference type="Proteomes" id="UP000231143"/>
    </source>
</evidence>